<keyword evidence="4" id="KW-1185">Reference proteome</keyword>
<dbReference type="RefSeq" id="WP_242330838.1">
    <property type="nucleotide sequence ID" value="NZ_CP071872.1"/>
</dbReference>
<reference evidence="3 4" key="1">
    <citation type="submission" date="2021-03" db="EMBL/GenBank/DDBJ databases">
        <title>Complete genome of Streptomyces formicae strain 1H-GS9 (DSM 100524).</title>
        <authorList>
            <person name="Atanasov K.E."/>
            <person name="Altabella T."/>
            <person name="Ferrer A."/>
        </authorList>
    </citation>
    <scope>NUCLEOTIDE SEQUENCE [LARGE SCALE GENOMIC DNA]</scope>
    <source>
        <strain evidence="3 4">1H-GS9</strain>
    </source>
</reference>
<organism evidence="3 4">
    <name type="scientific">Streptomyces formicae</name>
    <dbReference type="NCBI Taxonomy" id="1616117"/>
    <lineage>
        <taxon>Bacteria</taxon>
        <taxon>Bacillati</taxon>
        <taxon>Actinomycetota</taxon>
        <taxon>Actinomycetes</taxon>
        <taxon>Kitasatosporales</taxon>
        <taxon>Streptomycetaceae</taxon>
        <taxon>Streptomyces</taxon>
    </lineage>
</organism>
<dbReference type="Gene3D" id="3.40.50.620">
    <property type="entry name" value="HUPs"/>
    <property type="match status" value="2"/>
</dbReference>
<dbReference type="Proteomes" id="UP000828924">
    <property type="component" value="Chromosome"/>
</dbReference>
<evidence type="ECO:0000259" key="2">
    <source>
        <dbReference type="Pfam" id="PF00582"/>
    </source>
</evidence>
<dbReference type="InterPro" id="IPR014729">
    <property type="entry name" value="Rossmann-like_a/b/a_fold"/>
</dbReference>
<evidence type="ECO:0000313" key="4">
    <source>
        <dbReference type="Proteomes" id="UP000828924"/>
    </source>
</evidence>
<feature type="domain" description="UspA" evidence="2">
    <location>
        <begin position="3"/>
        <end position="136"/>
    </location>
</feature>
<comment type="similarity">
    <text evidence="1">Belongs to the universal stress protein A family.</text>
</comment>
<protein>
    <submittedName>
        <fullName evidence="3">Universal stress protein</fullName>
    </submittedName>
</protein>
<evidence type="ECO:0000256" key="1">
    <source>
        <dbReference type="ARBA" id="ARBA00008791"/>
    </source>
</evidence>
<dbReference type="Pfam" id="PF00582">
    <property type="entry name" value="Usp"/>
    <property type="match status" value="2"/>
</dbReference>
<accession>A0ABY3WR04</accession>
<sequence>MAGPITAGADGSPESLAAVRWAAREAVLRGLPLRIVHAWLWQPLDVPIVQDKEAQAVSAERLVREAGAEVSARYPDLPVTTEVLPETAVAALLGEAERSRMLVLGSRGHGTLVGFLVGSYGQQVIASAECPVVSVRAPAGDAEVTEESQPQAGDEIVVGQQGSAEDSAAVLGFAFETAAAHGAPVRAVRAWSLPPFFAYSPGTLRLVDEAGGLEPYEKQALGQALAPWRERFPDVPVTEHVEIGSAGQVLLSAVSRARLLVVGRRARRSAIGMRIGSVAHASLHHAPCPVAVVPHA</sequence>
<dbReference type="PANTHER" id="PTHR46268:SF6">
    <property type="entry name" value="UNIVERSAL STRESS PROTEIN UP12"/>
    <property type="match status" value="1"/>
</dbReference>
<dbReference type="InterPro" id="IPR006015">
    <property type="entry name" value="Universal_stress_UspA"/>
</dbReference>
<dbReference type="InterPro" id="IPR006016">
    <property type="entry name" value="UspA"/>
</dbReference>
<dbReference type="PANTHER" id="PTHR46268">
    <property type="entry name" value="STRESS RESPONSE PROTEIN NHAX"/>
    <property type="match status" value="1"/>
</dbReference>
<dbReference type="SUPFAM" id="SSF52402">
    <property type="entry name" value="Adenine nucleotide alpha hydrolases-like"/>
    <property type="match status" value="2"/>
</dbReference>
<gene>
    <name evidence="3" type="ORF">J4032_12425</name>
</gene>
<evidence type="ECO:0000313" key="3">
    <source>
        <dbReference type="EMBL" id="UNM12233.1"/>
    </source>
</evidence>
<name>A0ABY3WR04_9ACTN</name>
<dbReference type="PRINTS" id="PR01438">
    <property type="entry name" value="UNVRSLSTRESS"/>
</dbReference>
<proteinExistence type="inferred from homology"/>
<dbReference type="EMBL" id="CP071872">
    <property type="protein sequence ID" value="UNM12233.1"/>
    <property type="molecule type" value="Genomic_DNA"/>
</dbReference>
<feature type="domain" description="UspA" evidence="2">
    <location>
        <begin position="156"/>
        <end position="294"/>
    </location>
</feature>